<organism evidence="1 2">
    <name type="scientific">Castor canadensis</name>
    <name type="common">American beaver</name>
    <dbReference type="NCBI Taxonomy" id="51338"/>
    <lineage>
        <taxon>Eukaryota</taxon>
        <taxon>Metazoa</taxon>
        <taxon>Chordata</taxon>
        <taxon>Craniata</taxon>
        <taxon>Vertebrata</taxon>
        <taxon>Euteleostomi</taxon>
        <taxon>Mammalia</taxon>
        <taxon>Eutheria</taxon>
        <taxon>Euarchontoglires</taxon>
        <taxon>Glires</taxon>
        <taxon>Rodentia</taxon>
        <taxon>Castorimorpha</taxon>
        <taxon>Castoridae</taxon>
        <taxon>Castor</taxon>
    </lineage>
</organism>
<evidence type="ECO:0000313" key="2">
    <source>
        <dbReference type="RefSeq" id="XP_073926311.1"/>
    </source>
</evidence>
<sequence>MPAAGAELPHGAQERGAEPPPHGERQYLGQIEHILRCGFRKEDRTGTGTLSVFGMQARYSLRDEFPLLTTKRVFWKGVLEELLWFIKGSTNAKELSSKGVKIWDANGSRDFLDSLGFSARQEGDLGPVYGFQWRHFGADYKDMNSDYSGQGVDQLQKVIDTIKTNPDDRRIIMCAWNPKDLPLMALPPCHALCQFYVVNGELSCQLYQRSGDMGLGVPFNIASYALLTYMIAHITGLQPGDFVHTLGDAHIYLNHIEPLKTQFYFVFSFSENQDLSLSSKSYERLRQLMTSELKTFILKGTILILLLRWKWLFRALSEDLLEGCWQSLGG</sequence>
<protein>
    <submittedName>
        <fullName evidence="2">Thymidylate synthase isoform X3</fullName>
    </submittedName>
</protein>
<dbReference type="RefSeq" id="XP_073926311.1">
    <property type="nucleotide sequence ID" value="XM_074070210.1"/>
</dbReference>
<name>A0AC58MA72_CASCN</name>
<dbReference type="Proteomes" id="UP001732720">
    <property type="component" value="Chromosome 4"/>
</dbReference>
<evidence type="ECO:0000313" key="1">
    <source>
        <dbReference type="Proteomes" id="UP001732720"/>
    </source>
</evidence>
<proteinExistence type="predicted"/>
<accession>A0AC58MA72</accession>
<reference evidence="2" key="1">
    <citation type="submission" date="2025-08" db="UniProtKB">
        <authorList>
            <consortium name="RefSeq"/>
        </authorList>
    </citation>
    <scope>IDENTIFICATION</scope>
</reference>
<gene>
    <name evidence="2" type="primary">Tyms</name>
</gene>
<keyword evidence="1" id="KW-1185">Reference proteome</keyword>